<feature type="repeat" description="RPEL" evidence="4">
    <location>
        <begin position="70"/>
        <end position="95"/>
    </location>
</feature>
<protein>
    <submittedName>
        <fullName evidence="6">Uncharacterized protein</fullName>
    </submittedName>
</protein>
<dbReference type="GO" id="GO:0003779">
    <property type="term" value="F:actin binding"/>
    <property type="evidence" value="ECO:0007669"/>
    <property type="project" value="UniProtKB-KW"/>
</dbReference>
<feature type="compositionally biased region" description="Polar residues" evidence="5">
    <location>
        <begin position="1"/>
        <end position="15"/>
    </location>
</feature>
<keyword evidence="3" id="KW-0009">Actin-binding</keyword>
<organism evidence="6 7">
    <name type="scientific">Physocladia obscura</name>
    <dbReference type="NCBI Taxonomy" id="109957"/>
    <lineage>
        <taxon>Eukaryota</taxon>
        <taxon>Fungi</taxon>
        <taxon>Fungi incertae sedis</taxon>
        <taxon>Chytridiomycota</taxon>
        <taxon>Chytridiomycota incertae sedis</taxon>
        <taxon>Chytridiomycetes</taxon>
        <taxon>Chytridiales</taxon>
        <taxon>Chytriomycetaceae</taxon>
        <taxon>Physocladia</taxon>
    </lineage>
</organism>
<keyword evidence="7" id="KW-1185">Reference proteome</keyword>
<dbReference type="Gene3D" id="6.10.140.2040">
    <property type="match status" value="1"/>
</dbReference>
<gene>
    <name evidence="6" type="ORF">HK100_012921</name>
</gene>
<comment type="caution">
    <text evidence="6">The sequence shown here is derived from an EMBL/GenBank/DDBJ whole genome shotgun (WGS) entry which is preliminary data.</text>
</comment>
<dbReference type="PANTHER" id="PTHR12751:SF18">
    <property type="entry name" value="PHOSPHATASE AND ACTIN REGULATOR 1"/>
    <property type="match status" value="1"/>
</dbReference>
<evidence type="ECO:0000256" key="3">
    <source>
        <dbReference type="ARBA" id="ARBA00023203"/>
    </source>
</evidence>
<feature type="region of interest" description="Disordered" evidence="5">
    <location>
        <begin position="1"/>
        <end position="35"/>
    </location>
</feature>
<evidence type="ECO:0000256" key="5">
    <source>
        <dbReference type="SAM" id="MobiDB-lite"/>
    </source>
</evidence>
<reference evidence="6" key="1">
    <citation type="submission" date="2020-05" db="EMBL/GenBank/DDBJ databases">
        <title>Phylogenomic resolution of chytrid fungi.</title>
        <authorList>
            <person name="Stajich J.E."/>
            <person name="Amses K."/>
            <person name="Simmons R."/>
            <person name="Seto K."/>
            <person name="Myers J."/>
            <person name="Bonds A."/>
            <person name="Quandt C.A."/>
            <person name="Barry K."/>
            <person name="Liu P."/>
            <person name="Grigoriev I."/>
            <person name="Longcore J.E."/>
            <person name="James T.Y."/>
        </authorList>
    </citation>
    <scope>NUCLEOTIDE SEQUENCE</scope>
    <source>
        <strain evidence="6">JEL0513</strain>
    </source>
</reference>
<keyword evidence="2" id="KW-0677">Repeat</keyword>
<dbReference type="EMBL" id="JADGJH010000989">
    <property type="protein sequence ID" value="KAJ3120143.1"/>
    <property type="molecule type" value="Genomic_DNA"/>
</dbReference>
<evidence type="ECO:0000256" key="1">
    <source>
        <dbReference type="ARBA" id="ARBA00009795"/>
    </source>
</evidence>
<dbReference type="PANTHER" id="PTHR12751">
    <property type="entry name" value="PHOSPHATASE AND ACTIN REGULATOR PHACTR"/>
    <property type="match status" value="1"/>
</dbReference>
<dbReference type="AlphaFoldDB" id="A0AAD5SZ26"/>
<name>A0AAD5SZ26_9FUNG</name>
<proteinExistence type="inferred from homology"/>
<sequence length="235" mass="26628">MNSHESSNESITSNGSNGGRFSKMVTEIGKKLSRRQEKDTLVDKNILKEETVSPSIVQNKIAFEKERQQDALNRKLEMRPSKVDLKLRNILKPGDSNDSLYKSGEALDFDAKAAKLKSCLKKRPSRADIEGMNLLHNSAISPTIVEKQRRLSRSMVEDSLGAKLRVRPDIDELAAKNIVFCETVEVLATFRKSEYNRRPDGDVTFKHLTPQLKVAIRNELNVYKQTEMDVHEEAS</sequence>
<evidence type="ECO:0000256" key="2">
    <source>
        <dbReference type="ARBA" id="ARBA00022737"/>
    </source>
</evidence>
<dbReference type="SMART" id="SM00707">
    <property type="entry name" value="RPEL"/>
    <property type="match status" value="4"/>
</dbReference>
<comment type="similarity">
    <text evidence="1">Belongs to the phosphatase and actin regulator family.</text>
</comment>
<dbReference type="Proteomes" id="UP001211907">
    <property type="component" value="Unassembled WGS sequence"/>
</dbReference>
<evidence type="ECO:0000313" key="6">
    <source>
        <dbReference type="EMBL" id="KAJ3120143.1"/>
    </source>
</evidence>
<evidence type="ECO:0000313" key="7">
    <source>
        <dbReference type="Proteomes" id="UP001211907"/>
    </source>
</evidence>
<dbReference type="GO" id="GO:0030036">
    <property type="term" value="P:actin cytoskeleton organization"/>
    <property type="evidence" value="ECO:0007669"/>
    <property type="project" value="TreeGrafter"/>
</dbReference>
<dbReference type="Pfam" id="PF02755">
    <property type="entry name" value="RPEL"/>
    <property type="match status" value="2"/>
</dbReference>
<dbReference type="Gene3D" id="6.10.150.10">
    <property type="match status" value="1"/>
</dbReference>
<dbReference type="PROSITE" id="PS51073">
    <property type="entry name" value="RPEL"/>
    <property type="match status" value="1"/>
</dbReference>
<dbReference type="InterPro" id="IPR004018">
    <property type="entry name" value="RPEL_repeat"/>
</dbReference>
<evidence type="ECO:0000256" key="4">
    <source>
        <dbReference type="PROSITE-ProRule" id="PRU00401"/>
    </source>
</evidence>
<accession>A0AAD5SZ26</accession>